<keyword evidence="4" id="KW-1185">Reference proteome</keyword>
<sequence length="1240" mass="139660">MMEALQNNPLVLALGWMLVHALWQAALIALVVRGLWLFVSRRSANWRYGLALAGMLLILLAAVSTFSYYTDRYAPMEHVAPPPHTISISSPEAVTNKLPLPEPALTETVLSPDISTGDLSESAFSLDHYLPYLVLLWGMGAIFMGLRLAGSWWYMHRVSRRGLVPLDAFWGQRFNHMLQRMGIRRPVRIYFSRLVEEPLTFGHLRPLILFPLALVNQLSVEQVEAILLHELAHIRRWDYLVNWLQSILELLFFFHPAVWWLSGEVRKAREHCCDDLVLRRGKTSRKLYAQTLTQLAALSFKPKPKLVMSIKGIKDAFSQRVFRLYGQDQAVLDWRKPVLSLALGCMLLPFLWLIQPERFGSDNDLDRLSALPVLLGGESAASAETASITLPPETYPNVPDGMDDLYLVDGSEVEIEPADAPFYELLQLNGLARSQGEDIGITPTIPFLPVGNRYREMNSGTAFVQPNLVERSVLFVVDGQEISLDAPYRQIAREDIERLTFSPPPMLKPDQKVPQDRRGKITIKTKAGNWPGGRPYWPAEIRQYEVNHGDHLETLLPMGRASGWDELGKRKGLSLLNGIAWRKVNYDGQQTYSIFNGHVLRDGEVVETNQHALFGGSGIPIIGLYNGNQRLIYGEPTPREVADRTYQLNFKDGYSAVVGKYPCDNKVYIRAYYTLQEVGLPNNLNYQLMEGVKEAQVRDIFENCDQLDPVTGRVEIEPADGAPFIIDGREISREEAVVQLDPKEVTSKAFLTPDLKPASMVTESGLIRIRTKSGNWSGGRPYWPYEVRGWRINKSGQAIYMSLNGRYLKNFEVETVNNYEIVSMQSVSVIGLYDREKQLVLGSATPAEKELESYELKLQDGYTAVLSKYPCDAQFFLTFVFTLDGLKARGDIWTQTDAGMQGISMEMMQEHCMLQEDRATGQNAHRPVVPEPLFVIDGKFIDPAEPYREISNDQLKTESFMQPAEAIAHYGQKGRNGVVVLSSKAGGGEWAGGKPYAPLHKLLGKGEETEEIVNFAGTQYYFIDGQAVRSVDFNLYNVYSFPYGTISHPKVAAIHGLDGTPADLQAIRRTVGQEGIAYELRPGLVVVEYLETCRNTIPMVAALSALTNKEVIGERNRLREEISWRENELKCAEISPEKLKELPTKNMAFLLLQKEILNSLKIYPTPFEDEVKIVFDLPETLETKVSIISPEGTQIAELVNKKLEAGTQQFLWISRDQSVGNYWVQIEAGAAKLVRPLVKQ</sequence>
<dbReference type="RefSeq" id="WP_099149087.1">
    <property type="nucleotide sequence ID" value="NZ_PDUD01000009.1"/>
</dbReference>
<evidence type="ECO:0000259" key="2">
    <source>
        <dbReference type="Pfam" id="PF05569"/>
    </source>
</evidence>
<gene>
    <name evidence="3" type="ORF">CRP01_05945</name>
</gene>
<comment type="caution">
    <text evidence="3">The sequence shown here is derived from an EMBL/GenBank/DDBJ whole genome shotgun (WGS) entry which is preliminary data.</text>
</comment>
<feature type="transmembrane region" description="Helical" evidence="1">
    <location>
        <begin position="12"/>
        <end position="36"/>
    </location>
</feature>
<keyword evidence="1" id="KW-0812">Transmembrane</keyword>
<dbReference type="Pfam" id="PF05569">
    <property type="entry name" value="Peptidase_M56"/>
    <property type="match status" value="1"/>
</dbReference>
<evidence type="ECO:0000256" key="1">
    <source>
        <dbReference type="SAM" id="Phobius"/>
    </source>
</evidence>
<dbReference type="AlphaFoldDB" id="A0A2D0NHI8"/>
<protein>
    <recommendedName>
        <fullName evidence="2">Peptidase M56 domain-containing protein</fullName>
    </recommendedName>
</protein>
<dbReference type="CDD" id="cd07341">
    <property type="entry name" value="M56_BlaR1_MecR1_like"/>
    <property type="match status" value="1"/>
</dbReference>
<reference evidence="3 4" key="1">
    <citation type="submission" date="2017-10" db="EMBL/GenBank/DDBJ databases">
        <title>The draft genome sequence of Lewinella nigricans NBRC 102662.</title>
        <authorList>
            <person name="Wang K."/>
        </authorList>
    </citation>
    <scope>NUCLEOTIDE SEQUENCE [LARGE SCALE GENOMIC DNA]</scope>
    <source>
        <strain evidence="3 4">NBRC 102662</strain>
    </source>
</reference>
<dbReference type="PANTHER" id="PTHR34978">
    <property type="entry name" value="POSSIBLE SENSOR-TRANSDUCER PROTEIN BLAR"/>
    <property type="match status" value="1"/>
</dbReference>
<dbReference type="Proteomes" id="UP000223913">
    <property type="component" value="Unassembled WGS sequence"/>
</dbReference>
<keyword evidence="1" id="KW-1133">Transmembrane helix</keyword>
<dbReference type="EMBL" id="PDUD01000009">
    <property type="protein sequence ID" value="PHN07639.1"/>
    <property type="molecule type" value="Genomic_DNA"/>
</dbReference>
<dbReference type="OrthoDB" id="15218at2"/>
<dbReference type="PANTHER" id="PTHR34978:SF3">
    <property type="entry name" value="SLR0241 PROTEIN"/>
    <property type="match status" value="1"/>
</dbReference>
<proteinExistence type="predicted"/>
<name>A0A2D0NHI8_FLAN2</name>
<evidence type="ECO:0000313" key="3">
    <source>
        <dbReference type="EMBL" id="PHN07639.1"/>
    </source>
</evidence>
<dbReference type="InterPro" id="IPR008756">
    <property type="entry name" value="Peptidase_M56"/>
</dbReference>
<organism evidence="3 4">
    <name type="scientific">Flavilitoribacter nigricans (strain ATCC 23147 / DSM 23189 / NBRC 102662 / NCIMB 1420 / SS-2)</name>
    <name type="common">Lewinella nigricans</name>
    <dbReference type="NCBI Taxonomy" id="1122177"/>
    <lineage>
        <taxon>Bacteria</taxon>
        <taxon>Pseudomonadati</taxon>
        <taxon>Bacteroidota</taxon>
        <taxon>Saprospiria</taxon>
        <taxon>Saprospirales</taxon>
        <taxon>Lewinellaceae</taxon>
        <taxon>Flavilitoribacter</taxon>
    </lineage>
</organism>
<keyword evidence="1" id="KW-0472">Membrane</keyword>
<dbReference type="Gene3D" id="3.30.2010.10">
    <property type="entry name" value="Metalloproteases ('zincins'), catalytic domain"/>
    <property type="match status" value="1"/>
</dbReference>
<feature type="domain" description="Peptidase M56" evidence="2">
    <location>
        <begin position="24"/>
        <end position="321"/>
    </location>
</feature>
<evidence type="ECO:0000313" key="4">
    <source>
        <dbReference type="Proteomes" id="UP000223913"/>
    </source>
</evidence>
<dbReference type="InterPro" id="IPR052173">
    <property type="entry name" value="Beta-lactam_resp_regulator"/>
</dbReference>
<feature type="transmembrane region" description="Helical" evidence="1">
    <location>
        <begin position="129"/>
        <end position="150"/>
    </location>
</feature>
<accession>A0A2D0NHI8</accession>
<feature type="transmembrane region" description="Helical" evidence="1">
    <location>
        <begin position="48"/>
        <end position="69"/>
    </location>
</feature>